<feature type="transmembrane region" description="Helical" evidence="1">
    <location>
        <begin position="6"/>
        <end position="35"/>
    </location>
</feature>
<dbReference type="AlphaFoldDB" id="A0A3P6QXL8"/>
<protein>
    <submittedName>
        <fullName evidence="2">Uncharacterized protein</fullName>
    </submittedName>
</protein>
<keyword evidence="1" id="KW-0472">Membrane</keyword>
<evidence type="ECO:0000256" key="1">
    <source>
        <dbReference type="SAM" id="Phobius"/>
    </source>
</evidence>
<evidence type="ECO:0000313" key="3">
    <source>
        <dbReference type="Proteomes" id="UP000271889"/>
    </source>
</evidence>
<feature type="transmembrane region" description="Helical" evidence="1">
    <location>
        <begin position="47"/>
        <end position="68"/>
    </location>
</feature>
<keyword evidence="1" id="KW-1133">Transmembrane helix</keyword>
<gene>
    <name evidence="2" type="ORF">CGOC_LOCUS3303</name>
</gene>
<keyword evidence="3" id="KW-1185">Reference proteome</keyword>
<name>A0A3P6QXL8_CYLGO</name>
<reference evidence="2 3" key="1">
    <citation type="submission" date="2018-11" db="EMBL/GenBank/DDBJ databases">
        <authorList>
            <consortium name="Pathogen Informatics"/>
        </authorList>
    </citation>
    <scope>NUCLEOTIDE SEQUENCE [LARGE SCALE GENOMIC DNA]</scope>
</reference>
<dbReference type="EMBL" id="UYRV01008273">
    <property type="protein sequence ID" value="VDK55386.1"/>
    <property type="molecule type" value="Genomic_DNA"/>
</dbReference>
<organism evidence="2 3">
    <name type="scientific">Cylicostephanus goldi</name>
    <name type="common">Nematode worm</name>
    <dbReference type="NCBI Taxonomy" id="71465"/>
    <lineage>
        <taxon>Eukaryota</taxon>
        <taxon>Metazoa</taxon>
        <taxon>Ecdysozoa</taxon>
        <taxon>Nematoda</taxon>
        <taxon>Chromadorea</taxon>
        <taxon>Rhabditida</taxon>
        <taxon>Rhabditina</taxon>
        <taxon>Rhabditomorpha</taxon>
        <taxon>Strongyloidea</taxon>
        <taxon>Strongylidae</taxon>
        <taxon>Cylicostephanus</taxon>
    </lineage>
</organism>
<dbReference type="OrthoDB" id="5873137at2759"/>
<accession>A0A3P6QXL8</accession>
<keyword evidence="1" id="KW-0812">Transmembrane</keyword>
<evidence type="ECO:0000313" key="2">
    <source>
        <dbReference type="EMBL" id="VDK55386.1"/>
    </source>
</evidence>
<dbReference type="Proteomes" id="UP000271889">
    <property type="component" value="Unassembled WGS sequence"/>
</dbReference>
<proteinExistence type="predicted"/>
<sequence>MIYLQIPLILIFLLGFVIAFVLLITCIVVLICRWRSPPSDPPANSKIWLAACLLTICAVVTIVCLVLIGTSTNAISDGLDYLPDQLSKSATGVCYSKIPTVAETGKISKHKHRCF</sequence>